<dbReference type="FunFam" id="4.10.280.10:FF:000022">
    <property type="entry name" value="Basic helix-loop-helix transcription factor"/>
    <property type="match status" value="1"/>
</dbReference>
<keyword evidence="4" id="KW-0804">Transcription</keyword>
<comment type="subcellular location">
    <subcellularLocation>
        <location evidence="1">Nucleus</location>
    </subcellularLocation>
</comment>
<dbReference type="GO" id="GO:0003677">
    <property type="term" value="F:DNA binding"/>
    <property type="evidence" value="ECO:0007669"/>
    <property type="project" value="UniProtKB-KW"/>
</dbReference>
<dbReference type="SUPFAM" id="SSF47459">
    <property type="entry name" value="HLH, helix-loop-helix DNA-binding domain"/>
    <property type="match status" value="1"/>
</dbReference>
<evidence type="ECO:0000256" key="3">
    <source>
        <dbReference type="ARBA" id="ARBA00023125"/>
    </source>
</evidence>
<accession>A0A445KWH2</accession>
<dbReference type="GO" id="GO:0003700">
    <property type="term" value="F:DNA-binding transcription factor activity"/>
    <property type="evidence" value="ECO:0007669"/>
    <property type="project" value="InterPro"/>
</dbReference>
<proteinExistence type="predicted"/>
<dbReference type="Proteomes" id="UP000289340">
    <property type="component" value="Chromosome 4"/>
</dbReference>
<evidence type="ECO:0000256" key="2">
    <source>
        <dbReference type="ARBA" id="ARBA00023015"/>
    </source>
</evidence>
<dbReference type="Gene3D" id="4.10.280.10">
    <property type="entry name" value="Helix-loop-helix DNA-binding domain"/>
    <property type="match status" value="1"/>
</dbReference>
<keyword evidence="2" id="KW-0805">Transcription regulation</keyword>
<evidence type="ECO:0000313" key="8">
    <source>
        <dbReference type="EMBL" id="RZC14998.1"/>
    </source>
</evidence>
<dbReference type="GO" id="GO:0046983">
    <property type="term" value="F:protein dimerization activity"/>
    <property type="evidence" value="ECO:0007669"/>
    <property type="project" value="InterPro"/>
</dbReference>
<dbReference type="InterPro" id="IPR036638">
    <property type="entry name" value="HLH_DNA-bd_sf"/>
</dbReference>
<evidence type="ECO:0000256" key="6">
    <source>
        <dbReference type="SAM" id="MobiDB-lite"/>
    </source>
</evidence>
<name>A0A445KWH2_GLYSO</name>
<dbReference type="PANTHER" id="PTHR45914">
    <property type="entry name" value="TRANSCRIPTION FACTOR HEC3-RELATED"/>
    <property type="match status" value="1"/>
</dbReference>
<dbReference type="GO" id="GO:0005634">
    <property type="term" value="C:nucleus"/>
    <property type="evidence" value="ECO:0007669"/>
    <property type="project" value="UniProtKB-SubCell"/>
</dbReference>
<evidence type="ECO:0000256" key="4">
    <source>
        <dbReference type="ARBA" id="ARBA00023163"/>
    </source>
</evidence>
<dbReference type="SMART" id="SM00353">
    <property type="entry name" value="HLH"/>
    <property type="match status" value="1"/>
</dbReference>
<dbReference type="PANTHER" id="PTHR45914:SF2">
    <property type="entry name" value="TRANSCRIPTION FACTOR BHLH140-LIKE PROTEIN"/>
    <property type="match status" value="1"/>
</dbReference>
<reference evidence="8 9" key="1">
    <citation type="submission" date="2018-09" db="EMBL/GenBank/DDBJ databases">
        <title>A high-quality reference genome of wild soybean provides a powerful tool to mine soybean genomes.</title>
        <authorList>
            <person name="Xie M."/>
            <person name="Chung C.Y.L."/>
            <person name="Li M.-W."/>
            <person name="Wong F.-L."/>
            <person name="Chan T.-F."/>
            <person name="Lam H.-M."/>
        </authorList>
    </citation>
    <scope>NUCLEOTIDE SEQUENCE [LARGE SCALE GENOMIC DNA]</scope>
    <source>
        <strain evidence="9">cv. W05</strain>
        <tissue evidence="8">Hypocotyl of etiolated seedlings</tissue>
    </source>
</reference>
<feature type="domain" description="BHLH" evidence="7">
    <location>
        <begin position="245"/>
        <end position="294"/>
    </location>
</feature>
<evidence type="ECO:0000256" key="5">
    <source>
        <dbReference type="ARBA" id="ARBA00023242"/>
    </source>
</evidence>
<sequence>MGPGVGAFPDGERDCFGKMLANEAHYCSPQLLEEDDGNVGMQSMFCSTLDVGGNKNMFYSFDSHNSSLQYISQESSHNNSTCCGHSVFMANPEDHTNYHFGHVDHVLANSTSMDFCMIDEKNPGSFVQSDIVMKENASLNEDEGSDKSENVFPAKHLKFKRMSDHMPELKVHVEDKINSHGNGNKKPRVSKDEQHCMKNQKLDKIGNQAEEINAGSDGHSSSSYTREDDNASALNFKGKTKASKGATDPQSLYARKRRERIDDRLRILQNLVPNGTKVDISTMLEEAVQYVKFLQLQNKLIMDLTSYSISILRVLHLCDLINIARDVEVPLNWGIKGKLEGM</sequence>
<comment type="caution">
    <text evidence="8">The sequence shown here is derived from an EMBL/GenBank/DDBJ whole genome shotgun (WGS) entry which is preliminary data.</text>
</comment>
<keyword evidence="3" id="KW-0238">DNA-binding</keyword>
<dbReference type="InterPro" id="IPR045843">
    <property type="entry name" value="IND-like"/>
</dbReference>
<organism evidence="8 9">
    <name type="scientific">Glycine soja</name>
    <name type="common">Wild soybean</name>
    <dbReference type="NCBI Taxonomy" id="3848"/>
    <lineage>
        <taxon>Eukaryota</taxon>
        <taxon>Viridiplantae</taxon>
        <taxon>Streptophyta</taxon>
        <taxon>Embryophyta</taxon>
        <taxon>Tracheophyta</taxon>
        <taxon>Spermatophyta</taxon>
        <taxon>Magnoliopsida</taxon>
        <taxon>eudicotyledons</taxon>
        <taxon>Gunneridae</taxon>
        <taxon>Pentapetalae</taxon>
        <taxon>rosids</taxon>
        <taxon>fabids</taxon>
        <taxon>Fabales</taxon>
        <taxon>Fabaceae</taxon>
        <taxon>Papilionoideae</taxon>
        <taxon>50 kb inversion clade</taxon>
        <taxon>NPAAA clade</taxon>
        <taxon>indigoferoid/millettioid clade</taxon>
        <taxon>Phaseoleae</taxon>
        <taxon>Glycine</taxon>
        <taxon>Glycine subgen. Soja</taxon>
    </lineage>
</organism>
<dbReference type="CDD" id="cd11454">
    <property type="entry name" value="bHLH_AtIND_like"/>
    <property type="match status" value="1"/>
</dbReference>
<keyword evidence="5" id="KW-0539">Nucleus</keyword>
<dbReference type="Pfam" id="PF00010">
    <property type="entry name" value="HLH"/>
    <property type="match status" value="1"/>
</dbReference>
<evidence type="ECO:0000259" key="7">
    <source>
        <dbReference type="PROSITE" id="PS50888"/>
    </source>
</evidence>
<gene>
    <name evidence="8" type="ORF">D0Y65_008760</name>
</gene>
<feature type="region of interest" description="Disordered" evidence="6">
    <location>
        <begin position="174"/>
        <end position="196"/>
    </location>
</feature>
<keyword evidence="9" id="KW-1185">Reference proteome</keyword>
<dbReference type="EMBL" id="QZWG01000004">
    <property type="protein sequence ID" value="RZC14998.1"/>
    <property type="molecule type" value="Genomic_DNA"/>
</dbReference>
<dbReference type="InterPro" id="IPR011598">
    <property type="entry name" value="bHLH_dom"/>
</dbReference>
<dbReference type="PROSITE" id="PS50888">
    <property type="entry name" value="BHLH"/>
    <property type="match status" value="1"/>
</dbReference>
<evidence type="ECO:0000256" key="1">
    <source>
        <dbReference type="ARBA" id="ARBA00004123"/>
    </source>
</evidence>
<evidence type="ECO:0000313" key="9">
    <source>
        <dbReference type="Proteomes" id="UP000289340"/>
    </source>
</evidence>
<dbReference type="AlphaFoldDB" id="A0A445KWH2"/>
<protein>
    <submittedName>
        <fullName evidence="8">Transcription factor bHLH85</fullName>
    </submittedName>
</protein>
<dbReference type="GO" id="GO:0048766">
    <property type="term" value="P:root hair initiation"/>
    <property type="evidence" value="ECO:0007669"/>
    <property type="project" value="UniProtKB-ARBA"/>
</dbReference>